<dbReference type="RefSeq" id="WP_136775662.1">
    <property type="nucleotide sequence ID" value="NZ_SUPK01000001.1"/>
</dbReference>
<dbReference type="Gene3D" id="3.40.50.720">
    <property type="entry name" value="NAD(P)-binding Rossmann-like Domain"/>
    <property type="match status" value="1"/>
</dbReference>
<name>A0A4U0FGB2_9BACL</name>
<organism evidence="2 3">
    <name type="scientific">Cohnella pontilimi</name>
    <dbReference type="NCBI Taxonomy" id="2564100"/>
    <lineage>
        <taxon>Bacteria</taxon>
        <taxon>Bacillati</taxon>
        <taxon>Bacillota</taxon>
        <taxon>Bacilli</taxon>
        <taxon>Bacillales</taxon>
        <taxon>Paenibacillaceae</taxon>
        <taxon>Cohnella</taxon>
    </lineage>
</organism>
<dbReference type="PANTHER" id="PTHR37809:SF1">
    <property type="entry name" value="RIBOSOMAL PROTEIN S12 METHYLTHIOTRANSFERASE ACCESSORY FACTOR YCAO"/>
    <property type="match status" value="1"/>
</dbReference>
<dbReference type="PANTHER" id="PTHR37809">
    <property type="entry name" value="RIBOSOMAL PROTEIN S12 METHYLTHIOTRANSFERASE ACCESSORY FACTOR YCAO"/>
    <property type="match status" value="1"/>
</dbReference>
<sequence length="650" mass="72682">MSGLTAVWGDGRLADLTCRELTSSGIAFVRVSDLTELAGSEGLLLVLSDGWNPHIHRQAEDVSRQSGIPWLRAFASFGEGIIGPMVRPGESSGCSQCADSRRLMAGNDRREMWQLRYSEAAGSLLPERDVWASANGLRQMAHLVVDITSSVVNAGPPSLSDNQVMLLHLKTLSCSKHFILPDPLCPVCGHVPDDSAELARIELRPSPKAGEGSYRSRPMDELRNHLAHDYLDFRTGCLNAGMQDLTSPFADASVNLPLFQGDEGAAGRTHSYTVSKLTAILEGLERYCGLGPRGKRTVIQDSYRHLEDRALHPASVGLHAPEQYERPNFPFRQFDPEQPVDWVWGWSLQREQPILIPEALAYYSTGCGRGFVYETSNGCALGGSLEEAIFYGILEVVERDSFLMTWYARLPLPRIDPYSSGDKELDLMCGRLRAVAGYEVLLFDATMEHGIPSVWSFAKNVTGKGLNLICAAGAHPDPVRAAKSSVHELAGMLLTQNRKFEHHRADYEKMLDDPYLVREMEDHSMLYGLPQAETRFDFLLKEDRPLRSFRELYERAPWNPDLTDDLKRLLDSFRRWNLDVIVVNQSTRETLRNGLHCVKVIIPGMLPMTFGYHLTRLTGLDRVLKVPVLLGYSDRPLAPEQLNPHPHPFP</sequence>
<dbReference type="Gene3D" id="3.30.160.660">
    <property type="match status" value="1"/>
</dbReference>
<dbReference type="InterPro" id="IPR027624">
    <property type="entry name" value="TOMM_cyclo_SagD"/>
</dbReference>
<dbReference type="Gene3D" id="3.30.40.250">
    <property type="match status" value="1"/>
</dbReference>
<dbReference type="InterPro" id="IPR003776">
    <property type="entry name" value="YcaO-like_dom"/>
</dbReference>
<proteinExistence type="predicted"/>
<evidence type="ECO:0000313" key="2">
    <source>
        <dbReference type="EMBL" id="TJY43941.1"/>
    </source>
</evidence>
<dbReference type="AlphaFoldDB" id="A0A4U0FGB2"/>
<dbReference type="Proteomes" id="UP000309673">
    <property type="component" value="Unassembled WGS sequence"/>
</dbReference>
<dbReference type="NCBIfam" id="TIGR03882">
    <property type="entry name" value="cyclo_dehyd_2"/>
    <property type="match status" value="1"/>
</dbReference>
<dbReference type="OrthoDB" id="2379922at2"/>
<dbReference type="Gene3D" id="3.30.1330.230">
    <property type="match status" value="1"/>
</dbReference>
<dbReference type="PROSITE" id="PS51664">
    <property type="entry name" value="YCAO"/>
    <property type="match status" value="1"/>
</dbReference>
<evidence type="ECO:0000259" key="1">
    <source>
        <dbReference type="PROSITE" id="PS51664"/>
    </source>
</evidence>
<dbReference type="InterPro" id="IPR022291">
    <property type="entry name" value="Bacteriocin_synth_cyclodeHase"/>
</dbReference>
<protein>
    <submittedName>
        <fullName evidence="2">TOMM leader peptide-binding protein</fullName>
    </submittedName>
</protein>
<dbReference type="EMBL" id="SUPK01000001">
    <property type="protein sequence ID" value="TJY43941.1"/>
    <property type="molecule type" value="Genomic_DNA"/>
</dbReference>
<gene>
    <name evidence="2" type="ORF">E5161_00620</name>
</gene>
<keyword evidence="3" id="KW-1185">Reference proteome</keyword>
<dbReference type="NCBIfam" id="TIGR03604">
    <property type="entry name" value="TOMM_cyclo_SagD"/>
    <property type="match status" value="1"/>
</dbReference>
<feature type="domain" description="YcaO" evidence="1">
    <location>
        <begin position="267"/>
        <end position="650"/>
    </location>
</feature>
<reference evidence="2 3" key="1">
    <citation type="submission" date="2019-04" db="EMBL/GenBank/DDBJ databases">
        <title>Cohnella sp. nov., isolated from soil.</title>
        <authorList>
            <person name="Kim W."/>
        </authorList>
    </citation>
    <scope>NUCLEOTIDE SEQUENCE [LARGE SCALE GENOMIC DNA]</scope>
    <source>
        <strain evidence="2 3">CAU 1483</strain>
    </source>
</reference>
<evidence type="ECO:0000313" key="3">
    <source>
        <dbReference type="Proteomes" id="UP000309673"/>
    </source>
</evidence>
<comment type="caution">
    <text evidence="2">The sequence shown here is derived from an EMBL/GenBank/DDBJ whole genome shotgun (WGS) entry which is preliminary data.</text>
</comment>
<dbReference type="Pfam" id="PF02624">
    <property type="entry name" value="YcaO"/>
    <property type="match status" value="1"/>
</dbReference>
<accession>A0A4U0FGB2</accession>